<name>A0A6J4I3Z3_9PROT</name>
<dbReference type="PANTHER" id="PTHR45331:SF2">
    <property type="entry name" value="OXIDOREDUCTASE WITH IRON-SULFUR SUBUNIT"/>
    <property type="match status" value="1"/>
</dbReference>
<dbReference type="FunFam" id="1.10.150.120:FF:000003">
    <property type="entry name" value="Carbon monoxide dehydrogenase, small subunit"/>
    <property type="match status" value="1"/>
</dbReference>
<dbReference type="PROSITE" id="PS51085">
    <property type="entry name" value="2FE2S_FER_2"/>
    <property type="match status" value="1"/>
</dbReference>
<dbReference type="GO" id="GO:0016903">
    <property type="term" value="F:oxidoreductase activity, acting on the aldehyde or oxo group of donors"/>
    <property type="evidence" value="ECO:0007669"/>
    <property type="project" value="TreeGrafter"/>
</dbReference>
<dbReference type="InterPro" id="IPR012675">
    <property type="entry name" value="Beta-grasp_dom_sf"/>
</dbReference>
<dbReference type="EMBL" id="CADCTL010000108">
    <property type="protein sequence ID" value="CAA9239752.1"/>
    <property type="molecule type" value="Genomic_DNA"/>
</dbReference>
<dbReference type="PANTHER" id="PTHR45331">
    <property type="entry name" value="OXIDOREDUCTASE, IRON-SULPHUR BINDING SUBUNIT-RELATED-RELATED"/>
    <property type="match status" value="1"/>
</dbReference>
<dbReference type="Gene3D" id="3.10.20.30">
    <property type="match status" value="1"/>
</dbReference>
<dbReference type="Pfam" id="PF01799">
    <property type="entry name" value="Fer2_2"/>
    <property type="match status" value="1"/>
</dbReference>
<evidence type="ECO:0000256" key="4">
    <source>
        <dbReference type="ARBA" id="ARBA00023004"/>
    </source>
</evidence>
<dbReference type="Pfam" id="PF00111">
    <property type="entry name" value="Fer2"/>
    <property type="match status" value="1"/>
</dbReference>
<evidence type="ECO:0000256" key="5">
    <source>
        <dbReference type="ARBA" id="ARBA00023014"/>
    </source>
</evidence>
<gene>
    <name evidence="8" type="ORF">AVDCRST_MAG04-1544</name>
</gene>
<dbReference type="PROSITE" id="PS00070">
    <property type="entry name" value="ALDEHYDE_DEHYDR_CYS"/>
    <property type="match status" value="1"/>
</dbReference>
<dbReference type="FunFam" id="3.10.20.30:FF:000020">
    <property type="entry name" value="Xanthine dehydrogenase iron-sulfur subunit"/>
    <property type="match status" value="1"/>
</dbReference>
<keyword evidence="2" id="KW-0479">Metal-binding</keyword>
<evidence type="ECO:0000313" key="8">
    <source>
        <dbReference type="EMBL" id="CAA9239752.1"/>
    </source>
</evidence>
<protein>
    <submittedName>
        <fullName evidence="8">Periplasmic aromatic aldehyde oxidoreductase, iron-sulfur subunit YagT</fullName>
    </submittedName>
</protein>
<evidence type="ECO:0000259" key="7">
    <source>
        <dbReference type="PROSITE" id="PS51085"/>
    </source>
</evidence>
<dbReference type="InterPro" id="IPR006058">
    <property type="entry name" value="2Fe2S_fd_BS"/>
</dbReference>
<dbReference type="InterPro" id="IPR016160">
    <property type="entry name" value="Ald_DH_CS_CYS"/>
</dbReference>
<keyword evidence="3" id="KW-0560">Oxidoreductase</keyword>
<dbReference type="InterPro" id="IPR001041">
    <property type="entry name" value="2Fe-2S_ferredoxin-type"/>
</dbReference>
<feature type="compositionally biased region" description="Low complexity" evidence="6">
    <location>
        <begin position="1"/>
        <end position="22"/>
    </location>
</feature>
<keyword evidence="1" id="KW-0001">2Fe-2S</keyword>
<accession>A0A6J4I3Z3</accession>
<evidence type="ECO:0000256" key="1">
    <source>
        <dbReference type="ARBA" id="ARBA00022714"/>
    </source>
</evidence>
<dbReference type="GO" id="GO:0051537">
    <property type="term" value="F:2 iron, 2 sulfur cluster binding"/>
    <property type="evidence" value="ECO:0007669"/>
    <property type="project" value="UniProtKB-KW"/>
</dbReference>
<dbReference type="SUPFAM" id="SSF54292">
    <property type="entry name" value="2Fe-2S ferredoxin-like"/>
    <property type="match status" value="1"/>
</dbReference>
<feature type="region of interest" description="Disordered" evidence="6">
    <location>
        <begin position="1"/>
        <end position="23"/>
    </location>
</feature>
<dbReference type="GO" id="GO:0046872">
    <property type="term" value="F:metal ion binding"/>
    <property type="evidence" value="ECO:0007669"/>
    <property type="project" value="UniProtKB-KW"/>
</dbReference>
<dbReference type="InterPro" id="IPR052914">
    <property type="entry name" value="Aldehyde_Oxdr_Iron-Sulfur"/>
</dbReference>
<dbReference type="InterPro" id="IPR036884">
    <property type="entry name" value="2Fe-2S-bd_dom_sf"/>
</dbReference>
<dbReference type="SUPFAM" id="SSF47741">
    <property type="entry name" value="CO dehydrogenase ISP C-domain like"/>
    <property type="match status" value="1"/>
</dbReference>
<proteinExistence type="predicted"/>
<reference evidence="8" key="1">
    <citation type="submission" date="2020-02" db="EMBL/GenBank/DDBJ databases">
        <authorList>
            <person name="Meier V. D."/>
        </authorList>
    </citation>
    <scope>NUCLEOTIDE SEQUENCE</scope>
    <source>
        <strain evidence="8">AVDCRST_MAG04</strain>
    </source>
</reference>
<sequence length="184" mass="19120">MPDNPARAATGGPAPARLGPATSPQTVAIELTINGRPRRLAVAPWTTLLDLLREELDLTGTKKGCDHGQCGSCTVLLDGQRINACLVLAVMKDGSAVTTVEGLSGPDGALHPMQEAFIEHDAFQCGYCTPGQICSAVALVEEGRARAPDEIRELMSGNICRCGAYPNIVAAIQQVLASNGGAGR</sequence>
<keyword evidence="5" id="KW-0411">Iron-sulfur</keyword>
<evidence type="ECO:0000256" key="2">
    <source>
        <dbReference type="ARBA" id="ARBA00022723"/>
    </source>
</evidence>
<evidence type="ECO:0000256" key="6">
    <source>
        <dbReference type="SAM" id="MobiDB-lite"/>
    </source>
</evidence>
<dbReference type="AlphaFoldDB" id="A0A6J4I3Z3"/>
<feature type="domain" description="2Fe-2S ferredoxin-type" evidence="7">
    <location>
        <begin position="27"/>
        <end position="103"/>
    </location>
</feature>
<dbReference type="PROSITE" id="PS00197">
    <property type="entry name" value="2FE2S_FER_1"/>
    <property type="match status" value="1"/>
</dbReference>
<dbReference type="InterPro" id="IPR036010">
    <property type="entry name" value="2Fe-2S_ferredoxin-like_sf"/>
</dbReference>
<dbReference type="InterPro" id="IPR002888">
    <property type="entry name" value="2Fe-2S-bd"/>
</dbReference>
<evidence type="ECO:0000256" key="3">
    <source>
        <dbReference type="ARBA" id="ARBA00023002"/>
    </source>
</evidence>
<dbReference type="Gene3D" id="1.10.150.120">
    <property type="entry name" value="[2Fe-2S]-binding domain"/>
    <property type="match status" value="1"/>
</dbReference>
<organism evidence="8">
    <name type="scientific">uncultured Acetobacteraceae bacterium</name>
    <dbReference type="NCBI Taxonomy" id="169975"/>
    <lineage>
        <taxon>Bacteria</taxon>
        <taxon>Pseudomonadati</taxon>
        <taxon>Pseudomonadota</taxon>
        <taxon>Alphaproteobacteria</taxon>
        <taxon>Acetobacterales</taxon>
        <taxon>Acetobacteraceae</taxon>
        <taxon>environmental samples</taxon>
    </lineage>
</organism>
<keyword evidence="4" id="KW-0408">Iron</keyword>